<evidence type="ECO:0000256" key="1">
    <source>
        <dbReference type="ARBA" id="ARBA00006484"/>
    </source>
</evidence>
<dbReference type="InterPro" id="IPR002347">
    <property type="entry name" value="SDR_fam"/>
</dbReference>
<proteinExistence type="inferred from homology"/>
<comment type="caution">
    <text evidence="3">The sequence shown here is derived from an EMBL/GenBank/DDBJ whole genome shotgun (WGS) entry which is preliminary data.</text>
</comment>
<sequence>MHKDVAVVIGTGGMGRAIARRIGGGRQFLLADFNEDALRSGAELLRGDGHQVTTHVVDVSDAESVRALAQAAAELGPVRYLAHTAGLSPTQAPTEVILKVDLLGTALVLDAFAEVVAPGAAAVVIASMAGHSVSGLAPEQERLLATAPPGELLDLPFLTPATTNPGAAYAIAKRANLLRVQAAAGPWGARGARVNAISPGVISTPMGRQELDGESGQAMRALIAMSATGRLGTPDDIAAAAAFLLGPESGFITGADLLVDGGVVATIATSPNPFGQPETEPGNA</sequence>
<dbReference type="RefSeq" id="WP_348947836.1">
    <property type="nucleotide sequence ID" value="NZ_JBDZYD010000002.1"/>
</dbReference>
<dbReference type="PANTHER" id="PTHR42760:SF115">
    <property type="entry name" value="3-OXOACYL-[ACYL-CARRIER-PROTEIN] REDUCTASE FABG"/>
    <property type="match status" value="1"/>
</dbReference>
<name>A0ABV0L826_9PSEU</name>
<keyword evidence="4" id="KW-1185">Reference proteome</keyword>
<dbReference type="Pfam" id="PF13561">
    <property type="entry name" value="adh_short_C2"/>
    <property type="match status" value="1"/>
</dbReference>
<protein>
    <submittedName>
        <fullName evidence="3">SDR family oxidoreductase</fullName>
    </submittedName>
</protein>
<dbReference type="PANTHER" id="PTHR42760">
    <property type="entry name" value="SHORT-CHAIN DEHYDROGENASES/REDUCTASES FAMILY MEMBER"/>
    <property type="match status" value="1"/>
</dbReference>
<evidence type="ECO:0000313" key="4">
    <source>
        <dbReference type="Proteomes" id="UP001440984"/>
    </source>
</evidence>
<dbReference type="Gene3D" id="3.40.50.720">
    <property type="entry name" value="NAD(P)-binding Rossmann-like Domain"/>
    <property type="match status" value="1"/>
</dbReference>
<keyword evidence="2" id="KW-0560">Oxidoreductase</keyword>
<dbReference type="Pfam" id="PF00106">
    <property type="entry name" value="adh_short"/>
    <property type="match status" value="1"/>
</dbReference>
<accession>A0ABV0L826</accession>
<dbReference type="NCBIfam" id="NF005395">
    <property type="entry name" value="PRK06940.1"/>
    <property type="match status" value="1"/>
</dbReference>
<dbReference type="PRINTS" id="PR00081">
    <property type="entry name" value="GDHRDH"/>
</dbReference>
<evidence type="ECO:0000256" key="2">
    <source>
        <dbReference type="ARBA" id="ARBA00023002"/>
    </source>
</evidence>
<dbReference type="CDD" id="cd05233">
    <property type="entry name" value="SDR_c"/>
    <property type="match status" value="1"/>
</dbReference>
<dbReference type="SUPFAM" id="SSF51735">
    <property type="entry name" value="NAD(P)-binding Rossmann-fold domains"/>
    <property type="match status" value="1"/>
</dbReference>
<reference evidence="3 4" key="1">
    <citation type="submission" date="2024-05" db="EMBL/GenBank/DDBJ databases">
        <authorList>
            <person name="Zhao H."/>
            <person name="Xu Y."/>
            <person name="Lin S."/>
            <person name="Spain J.C."/>
            <person name="Zhou N.-Y."/>
        </authorList>
    </citation>
    <scope>NUCLEOTIDE SEQUENCE [LARGE SCALE GENOMIC DNA]</scope>
    <source>
        <strain evidence="3 4">NEAU-NG30</strain>
    </source>
</reference>
<organism evidence="3 4">
    <name type="scientific">Amycolatopsis melonis</name>
    <dbReference type="NCBI Taxonomy" id="3156488"/>
    <lineage>
        <taxon>Bacteria</taxon>
        <taxon>Bacillati</taxon>
        <taxon>Actinomycetota</taxon>
        <taxon>Actinomycetes</taxon>
        <taxon>Pseudonocardiales</taxon>
        <taxon>Pseudonocardiaceae</taxon>
        <taxon>Amycolatopsis</taxon>
    </lineage>
</organism>
<dbReference type="Proteomes" id="UP001440984">
    <property type="component" value="Unassembled WGS sequence"/>
</dbReference>
<evidence type="ECO:0000313" key="3">
    <source>
        <dbReference type="EMBL" id="MEQ0558469.1"/>
    </source>
</evidence>
<gene>
    <name evidence="3" type="ORF">ABJI51_05265</name>
</gene>
<dbReference type="InterPro" id="IPR036291">
    <property type="entry name" value="NAD(P)-bd_dom_sf"/>
</dbReference>
<dbReference type="EMBL" id="JBDZYD010000002">
    <property type="protein sequence ID" value="MEQ0558469.1"/>
    <property type="molecule type" value="Genomic_DNA"/>
</dbReference>
<comment type="similarity">
    <text evidence="1">Belongs to the short-chain dehydrogenases/reductases (SDR) family.</text>
</comment>